<accession>A0ABP0VBQ5</accession>
<sequence>MTLSWNLVSRANSVGNVMLQHVDWKEDSMIITFPKHKGDQTAAVDSQEEPQNTLVQGTTGIINYAIKKMRNRTVTVLHVFRWDPPSATDFMLYLFRSGDLKDVTSVHLSTERPPDLHERYVGDLRSLSPGEAVVFSC</sequence>
<keyword evidence="2" id="KW-1185">Reference proteome</keyword>
<proteinExistence type="predicted"/>
<gene>
    <name evidence="1" type="ORF">CSSPJE1EN1_LOCUS27246</name>
</gene>
<name>A0ABP0VBQ5_9BRYO</name>
<evidence type="ECO:0000313" key="2">
    <source>
        <dbReference type="Proteomes" id="UP001497444"/>
    </source>
</evidence>
<dbReference type="EMBL" id="CAXAQS010000505">
    <property type="protein sequence ID" value="CAK9251868.1"/>
    <property type="molecule type" value="Genomic_DNA"/>
</dbReference>
<dbReference type="Proteomes" id="UP001497444">
    <property type="component" value="Unassembled WGS sequence"/>
</dbReference>
<evidence type="ECO:0000313" key="1">
    <source>
        <dbReference type="EMBL" id="CAK9251868.1"/>
    </source>
</evidence>
<reference evidence="1" key="1">
    <citation type="submission" date="2024-02" db="EMBL/GenBank/DDBJ databases">
        <authorList>
            <consortium name="ELIXIR-Norway"/>
            <consortium name="Elixir Norway"/>
        </authorList>
    </citation>
    <scope>NUCLEOTIDE SEQUENCE</scope>
</reference>
<organism evidence="1 2">
    <name type="scientific">Sphagnum jensenii</name>
    <dbReference type="NCBI Taxonomy" id="128206"/>
    <lineage>
        <taxon>Eukaryota</taxon>
        <taxon>Viridiplantae</taxon>
        <taxon>Streptophyta</taxon>
        <taxon>Embryophyta</taxon>
        <taxon>Bryophyta</taxon>
        <taxon>Sphagnophytina</taxon>
        <taxon>Sphagnopsida</taxon>
        <taxon>Sphagnales</taxon>
        <taxon>Sphagnaceae</taxon>
        <taxon>Sphagnum</taxon>
    </lineage>
</organism>
<protein>
    <submittedName>
        <fullName evidence="1">Uncharacterized protein</fullName>
    </submittedName>
</protein>
<comment type="caution">
    <text evidence="1">The sequence shown here is derived from an EMBL/GenBank/DDBJ whole genome shotgun (WGS) entry which is preliminary data.</text>
</comment>